<protein>
    <submittedName>
        <fullName evidence="1">Uncharacterized protein</fullName>
    </submittedName>
</protein>
<dbReference type="Proteomes" id="UP000177876">
    <property type="component" value="Unassembled WGS sequence"/>
</dbReference>
<sequence length="220" mass="22932">MVATCVSAVKGRVVRVVTLDACGNPVTGASSSQVVTRGFISVKSTPQYEDGAEYTQKQADGSLCVSDKDPAQLKRVALEAVFCVLDPDLIVIAAGARLLNSGTATGTGAAFNGSVNANRFSLEVWQDISGRGACNISGQQQYLYWAWPNVGNGQVSDYTIENGVSQFKLSAETASVGTLWGDGPGTTTWLGQVLLPGEHYAYNVTTTAPPTATCGATLLS</sequence>
<proteinExistence type="predicted"/>
<evidence type="ECO:0000313" key="1">
    <source>
        <dbReference type="EMBL" id="OFW55851.1"/>
    </source>
</evidence>
<evidence type="ECO:0000313" key="2">
    <source>
        <dbReference type="Proteomes" id="UP000177876"/>
    </source>
</evidence>
<reference evidence="1 2" key="1">
    <citation type="journal article" date="2016" name="Nat. Commun.">
        <title>Thousands of microbial genomes shed light on interconnected biogeochemical processes in an aquifer system.</title>
        <authorList>
            <person name="Anantharaman K."/>
            <person name="Brown C.T."/>
            <person name="Hug L.A."/>
            <person name="Sharon I."/>
            <person name="Castelle C.J."/>
            <person name="Probst A.J."/>
            <person name="Thomas B.C."/>
            <person name="Singh A."/>
            <person name="Wilkins M.J."/>
            <person name="Karaoz U."/>
            <person name="Brodie E.L."/>
            <person name="Williams K.H."/>
            <person name="Hubbard S.S."/>
            <person name="Banfield J.F."/>
        </authorList>
    </citation>
    <scope>NUCLEOTIDE SEQUENCE [LARGE SCALE GENOMIC DNA]</scope>
</reference>
<dbReference type="EMBL" id="MELK01000051">
    <property type="protein sequence ID" value="OFW55851.1"/>
    <property type="molecule type" value="Genomic_DNA"/>
</dbReference>
<accession>A0A1F2WG95</accession>
<gene>
    <name evidence="1" type="ORF">A2Y75_05400</name>
</gene>
<dbReference type="AlphaFoldDB" id="A0A1F2WG95"/>
<comment type="caution">
    <text evidence="1">The sequence shown here is derived from an EMBL/GenBank/DDBJ whole genome shotgun (WGS) entry which is preliminary data.</text>
</comment>
<organism evidence="1 2">
    <name type="scientific">Candidatus Solincola sediminis</name>
    <dbReference type="NCBI Taxonomy" id="1797199"/>
    <lineage>
        <taxon>Bacteria</taxon>
        <taxon>Bacillati</taxon>
        <taxon>Actinomycetota</taxon>
        <taxon>Candidatus Geothermincolia</taxon>
        <taxon>Candidatus Geothermincolales</taxon>
        <taxon>Candidatus Geothermincolaceae</taxon>
        <taxon>Candidatus Solincola</taxon>
    </lineage>
</organism>
<name>A0A1F2WG95_9ACTN</name>